<dbReference type="OrthoDB" id="2122982at2759"/>
<sequence length="699" mass="78180">MSSAQQLVPDLDVALKDAILTLKYAKKEPGKKEKAFDKVANAISKADVSPSLAFLNDFYTTNSALISNATAGFASLDNKTIDATITGFSETVKVVMNGLDALGTVHPFVGVAVAAFKLVVTLDLTRRVNNQKILAYVSSFVRLHRQPLHGLRRIGDPEEIGPDGTVLKDRMQPLMEQIARDIKECGSACDVYLKKTFIAKMLKSKIYEGRLAGYTPKFMDYRDQLDKALTVHIALGVDAANVKLDSQSSQLDSIEEKLDMLTNVFRCLDTPHEKEESGGPNAIIERNDLVLALVDKSGENLSNLSDKARSGGKSELDSVREKLQKEVTEDLDVVLKQNFVLFDRKLEIQSRNIVDAVEKQGQYIVSALSAGAHDRIGDTFSAKTPLSGDLIIQPGSKPVLHIDNWALQYINVAHLSTILEAIDDDGTGFINIKEANTFANEHPKGWGLLPWIAFWAKGWETSPADYKNRIIMILQEMDRLHHDTLAENQRLVDLYLSDSTILSTHLVLKSTKAERKYSDSVAPELLSTTREYTKVEEDRLDQNLGNIGYDLDSPGTVMLIAGRGRIERVILKRDLEVFRYACRSIVDDDEFTHMTTSLRSIFGVVRQRIDNLRDRYIWTSTHLESFALGIFHDHNFHNFDAGYTYNYGPEQSLFMTWRNSSPSKDEATGYESRDAPKTAKPLLTSHFPGQIDVVDELME</sequence>
<accession>A0A8H5CWZ3</accession>
<keyword evidence="3" id="KW-1185">Reference proteome</keyword>
<name>A0A8H5CWZ3_9AGAR</name>
<dbReference type="AlphaFoldDB" id="A0A8H5CWZ3"/>
<evidence type="ECO:0000313" key="3">
    <source>
        <dbReference type="Proteomes" id="UP000559027"/>
    </source>
</evidence>
<feature type="coiled-coil region" evidence="1">
    <location>
        <begin position="237"/>
        <end position="264"/>
    </location>
</feature>
<evidence type="ECO:0000256" key="1">
    <source>
        <dbReference type="SAM" id="Coils"/>
    </source>
</evidence>
<dbReference type="EMBL" id="JAACJO010000021">
    <property type="protein sequence ID" value="KAF5348142.1"/>
    <property type="molecule type" value="Genomic_DNA"/>
</dbReference>
<evidence type="ECO:0000313" key="2">
    <source>
        <dbReference type="EMBL" id="KAF5348142.1"/>
    </source>
</evidence>
<evidence type="ECO:0008006" key="4">
    <source>
        <dbReference type="Google" id="ProtNLM"/>
    </source>
</evidence>
<dbReference type="Proteomes" id="UP000559027">
    <property type="component" value="Unassembled WGS sequence"/>
</dbReference>
<organism evidence="2 3">
    <name type="scientific">Leucocoprinus leucothites</name>
    <dbReference type="NCBI Taxonomy" id="201217"/>
    <lineage>
        <taxon>Eukaryota</taxon>
        <taxon>Fungi</taxon>
        <taxon>Dikarya</taxon>
        <taxon>Basidiomycota</taxon>
        <taxon>Agaricomycotina</taxon>
        <taxon>Agaricomycetes</taxon>
        <taxon>Agaricomycetidae</taxon>
        <taxon>Agaricales</taxon>
        <taxon>Agaricineae</taxon>
        <taxon>Agaricaceae</taxon>
        <taxon>Leucocoprinus</taxon>
    </lineage>
</organism>
<keyword evidence="1" id="KW-0175">Coiled coil</keyword>
<proteinExistence type="predicted"/>
<comment type="caution">
    <text evidence="2">The sequence shown here is derived from an EMBL/GenBank/DDBJ whole genome shotgun (WGS) entry which is preliminary data.</text>
</comment>
<protein>
    <recommendedName>
        <fullName evidence="4">EF-hand domain-containing protein</fullName>
    </recommendedName>
</protein>
<reference evidence="2 3" key="1">
    <citation type="journal article" date="2020" name="ISME J.">
        <title>Uncovering the hidden diversity of litter-decomposition mechanisms in mushroom-forming fungi.</title>
        <authorList>
            <person name="Floudas D."/>
            <person name="Bentzer J."/>
            <person name="Ahren D."/>
            <person name="Johansson T."/>
            <person name="Persson P."/>
            <person name="Tunlid A."/>
        </authorList>
    </citation>
    <scope>NUCLEOTIDE SEQUENCE [LARGE SCALE GENOMIC DNA]</scope>
    <source>
        <strain evidence="2 3">CBS 146.42</strain>
    </source>
</reference>
<gene>
    <name evidence="2" type="ORF">D9756_010780</name>
</gene>